<comment type="caution">
    <text evidence="2">The sequence shown here is derived from an EMBL/GenBank/DDBJ whole genome shotgun (WGS) entry which is preliminary data.</text>
</comment>
<dbReference type="SMART" id="SM01034">
    <property type="entry name" value="BLUF"/>
    <property type="match status" value="1"/>
</dbReference>
<dbReference type="Proteomes" id="UP000256899">
    <property type="component" value="Unassembled WGS sequence"/>
</dbReference>
<protein>
    <submittedName>
        <fullName evidence="2">BLUF domain-containing protein</fullName>
    </submittedName>
</protein>
<dbReference type="PROSITE" id="PS50925">
    <property type="entry name" value="BLUF"/>
    <property type="match status" value="1"/>
</dbReference>
<evidence type="ECO:0000259" key="1">
    <source>
        <dbReference type="PROSITE" id="PS50925"/>
    </source>
</evidence>
<dbReference type="Gene3D" id="3.30.70.100">
    <property type="match status" value="1"/>
</dbReference>
<gene>
    <name evidence="2" type="ORF">DXX94_01230</name>
</gene>
<evidence type="ECO:0000313" key="2">
    <source>
        <dbReference type="EMBL" id="REL29453.1"/>
    </source>
</evidence>
<accession>A0A3E0TYK9</accession>
<dbReference type="GO" id="GO:0071949">
    <property type="term" value="F:FAD binding"/>
    <property type="evidence" value="ECO:0007669"/>
    <property type="project" value="InterPro"/>
</dbReference>
<keyword evidence="3" id="KW-1185">Reference proteome</keyword>
<dbReference type="Pfam" id="PF04940">
    <property type="entry name" value="BLUF"/>
    <property type="match status" value="1"/>
</dbReference>
<dbReference type="AlphaFoldDB" id="A0A3E0TYK9"/>
<evidence type="ECO:0000313" key="3">
    <source>
        <dbReference type="Proteomes" id="UP000256899"/>
    </source>
</evidence>
<dbReference type="InterPro" id="IPR036046">
    <property type="entry name" value="Acylphosphatase-like_dom_sf"/>
</dbReference>
<dbReference type="GO" id="GO:0009882">
    <property type="term" value="F:blue light photoreceptor activity"/>
    <property type="evidence" value="ECO:0007669"/>
    <property type="project" value="InterPro"/>
</dbReference>
<name>A0A3E0TYK9_9GAMM</name>
<dbReference type="EMBL" id="QUOT01000001">
    <property type="protein sequence ID" value="REL29453.1"/>
    <property type="molecule type" value="Genomic_DNA"/>
</dbReference>
<dbReference type="SUPFAM" id="SSF54975">
    <property type="entry name" value="Acylphosphatase/BLUF domain-like"/>
    <property type="match status" value="1"/>
</dbReference>
<sequence>MERDFMHLRLVYFSRSTSLMAQNELVSLLKKARMFNDQNDITGLLLYKNQSFVQLLEGPSERVASLFQSICTDERHYAIKTLVKEEAEQRLFPDWSMGFQNLNQSSEAEPLAGYSLFMSDEHSPNLPPNYDKTMELLLFFRARS</sequence>
<feature type="domain" description="BLUF" evidence="1">
    <location>
        <begin position="7"/>
        <end position="98"/>
    </location>
</feature>
<proteinExistence type="predicted"/>
<reference evidence="3" key="1">
    <citation type="submission" date="2018-08" db="EMBL/GenBank/DDBJ databases">
        <title>Thalassotalea euphylliae genome.</title>
        <authorList>
            <person name="Summers S."/>
            <person name="Rice S.A."/>
            <person name="Freckelton M.L."/>
            <person name="Nedved B.T."/>
            <person name="Hadfield M.G."/>
        </authorList>
    </citation>
    <scope>NUCLEOTIDE SEQUENCE [LARGE SCALE GENOMIC DNA]</scope>
    <source>
        <strain evidence="3">H3</strain>
    </source>
</reference>
<dbReference type="InterPro" id="IPR007024">
    <property type="entry name" value="BLUF_domain"/>
</dbReference>
<organism evidence="2 3">
    <name type="scientific">Thalassotalea euphylliae</name>
    <dbReference type="NCBI Taxonomy" id="1655234"/>
    <lineage>
        <taxon>Bacteria</taxon>
        <taxon>Pseudomonadati</taxon>
        <taxon>Pseudomonadota</taxon>
        <taxon>Gammaproteobacteria</taxon>
        <taxon>Alteromonadales</taxon>
        <taxon>Colwelliaceae</taxon>
        <taxon>Thalassotalea</taxon>
    </lineage>
</organism>